<feature type="transmembrane region" description="Helical" evidence="7">
    <location>
        <begin position="36"/>
        <end position="61"/>
    </location>
</feature>
<keyword evidence="4 7" id="KW-0812">Transmembrane</keyword>
<evidence type="ECO:0000256" key="4">
    <source>
        <dbReference type="ARBA" id="ARBA00022692"/>
    </source>
</evidence>
<feature type="transmembrane region" description="Helical" evidence="7">
    <location>
        <begin position="290"/>
        <end position="315"/>
    </location>
</feature>
<proteinExistence type="inferred from homology"/>
<evidence type="ECO:0000256" key="1">
    <source>
        <dbReference type="ARBA" id="ARBA00004651"/>
    </source>
</evidence>
<dbReference type="InterPro" id="IPR051393">
    <property type="entry name" value="ABC_transporter_permease"/>
</dbReference>
<dbReference type="InterPro" id="IPR000515">
    <property type="entry name" value="MetI-like"/>
</dbReference>
<feature type="domain" description="ABC transmembrane type-1" evidence="8">
    <location>
        <begin position="101"/>
        <end position="314"/>
    </location>
</feature>
<dbReference type="Pfam" id="PF00528">
    <property type="entry name" value="BPD_transp_1"/>
    <property type="match status" value="1"/>
</dbReference>
<feature type="transmembrane region" description="Helical" evidence="7">
    <location>
        <begin position="138"/>
        <end position="158"/>
    </location>
</feature>
<reference evidence="9 10" key="1">
    <citation type="journal article" date="2021" name="Int. J. Syst. Evol. Microbiol.">
        <title>Reticulibacter mediterranei gen. nov., sp. nov., within the new family Reticulibacteraceae fam. nov., and Ktedonospora formicarum gen. nov., sp. nov., Ktedonobacter robiniae sp. nov., Dictyobacter formicarum sp. nov. and Dictyobacter arantiisoli sp. nov., belonging to the class Ktedonobacteria.</title>
        <authorList>
            <person name="Yabe S."/>
            <person name="Zheng Y."/>
            <person name="Wang C.M."/>
            <person name="Sakai Y."/>
            <person name="Abe K."/>
            <person name="Yokota A."/>
            <person name="Donadio S."/>
            <person name="Cavaletti L."/>
            <person name="Monciardini P."/>
        </authorList>
    </citation>
    <scope>NUCLEOTIDE SEQUENCE [LARGE SCALE GENOMIC DNA]</scope>
    <source>
        <strain evidence="9 10">SOSP1-30</strain>
    </source>
</reference>
<evidence type="ECO:0000313" key="9">
    <source>
        <dbReference type="EMBL" id="GHO57198.1"/>
    </source>
</evidence>
<keyword evidence="5 7" id="KW-1133">Transmembrane helix</keyword>
<dbReference type="PANTHER" id="PTHR30193:SF37">
    <property type="entry name" value="INNER MEMBRANE ABC TRANSPORTER PERMEASE PROTEIN YCJO"/>
    <property type="match status" value="1"/>
</dbReference>
<dbReference type="CDD" id="cd06261">
    <property type="entry name" value="TM_PBP2"/>
    <property type="match status" value="1"/>
</dbReference>
<comment type="subcellular location">
    <subcellularLocation>
        <location evidence="1 7">Cell membrane</location>
        <topology evidence="1 7">Multi-pass membrane protein</topology>
    </subcellularLocation>
</comment>
<dbReference type="Gene3D" id="1.10.3720.10">
    <property type="entry name" value="MetI-like"/>
    <property type="match status" value="1"/>
</dbReference>
<dbReference type="Proteomes" id="UP000654345">
    <property type="component" value="Unassembled WGS sequence"/>
</dbReference>
<evidence type="ECO:0000256" key="2">
    <source>
        <dbReference type="ARBA" id="ARBA00022448"/>
    </source>
</evidence>
<organism evidence="9 10">
    <name type="scientific">Ktedonobacter robiniae</name>
    <dbReference type="NCBI Taxonomy" id="2778365"/>
    <lineage>
        <taxon>Bacteria</taxon>
        <taxon>Bacillati</taxon>
        <taxon>Chloroflexota</taxon>
        <taxon>Ktedonobacteria</taxon>
        <taxon>Ktedonobacterales</taxon>
        <taxon>Ktedonobacteraceae</taxon>
        <taxon>Ktedonobacter</taxon>
    </lineage>
</organism>
<gene>
    <name evidence="9" type="ORF">KSB_56730</name>
</gene>
<protein>
    <submittedName>
        <fullName evidence="9">ABC transporter permease</fullName>
    </submittedName>
</protein>
<keyword evidence="3" id="KW-1003">Cell membrane</keyword>
<evidence type="ECO:0000313" key="10">
    <source>
        <dbReference type="Proteomes" id="UP000654345"/>
    </source>
</evidence>
<evidence type="ECO:0000256" key="7">
    <source>
        <dbReference type="RuleBase" id="RU363032"/>
    </source>
</evidence>
<dbReference type="PROSITE" id="PS50928">
    <property type="entry name" value="ABC_TM1"/>
    <property type="match status" value="1"/>
</dbReference>
<sequence length="326" mass="35916">MSISSTPEKMPPPIRTTGALNKRLLRKGIGSHRPLWLLWPGLVLLLVIVGIPFLIAFYISFLNLDQYSLRSWLGAPWVGLSNYLAAFTNGNVVGASLLVSLGVSLGFSLLTTLFIVPIGILAALTVNTPYRGRALVRILYLIPYVIPTFVTALIWRMMFLNGTGLVDRFLAAIHVANVNTYWLLGANSFWAMVIADTWASWPFIYMLTLAGLQSLPSEVYDSAAVDGANFRQKMLYIVLPHLRHTLALAVLLSTLNHFNNFTLPFVMFGTPPPIQADVLPLNIYASSFQLFNFGGGAAMSVVTLILVLIPGFLYIRSLRLSEVKAS</sequence>
<evidence type="ECO:0000259" key="8">
    <source>
        <dbReference type="PROSITE" id="PS50928"/>
    </source>
</evidence>
<feature type="transmembrane region" description="Helical" evidence="7">
    <location>
        <begin position="97"/>
        <end position="126"/>
    </location>
</feature>
<evidence type="ECO:0000256" key="6">
    <source>
        <dbReference type="ARBA" id="ARBA00023136"/>
    </source>
</evidence>
<keyword evidence="10" id="KW-1185">Reference proteome</keyword>
<keyword evidence="2 7" id="KW-0813">Transport</keyword>
<name>A0ABQ3UX02_9CHLR</name>
<dbReference type="SUPFAM" id="SSF161098">
    <property type="entry name" value="MetI-like"/>
    <property type="match status" value="1"/>
</dbReference>
<evidence type="ECO:0000256" key="5">
    <source>
        <dbReference type="ARBA" id="ARBA00022989"/>
    </source>
</evidence>
<keyword evidence="6 7" id="KW-0472">Membrane</keyword>
<dbReference type="RefSeq" id="WP_201373620.1">
    <property type="nucleotide sequence ID" value="NZ_BNJG01000002.1"/>
</dbReference>
<dbReference type="EMBL" id="BNJG01000002">
    <property type="protein sequence ID" value="GHO57198.1"/>
    <property type="molecule type" value="Genomic_DNA"/>
</dbReference>
<comment type="caution">
    <text evidence="9">The sequence shown here is derived from an EMBL/GenBank/DDBJ whole genome shotgun (WGS) entry which is preliminary data.</text>
</comment>
<dbReference type="PANTHER" id="PTHR30193">
    <property type="entry name" value="ABC TRANSPORTER PERMEASE PROTEIN"/>
    <property type="match status" value="1"/>
</dbReference>
<evidence type="ECO:0000256" key="3">
    <source>
        <dbReference type="ARBA" id="ARBA00022475"/>
    </source>
</evidence>
<dbReference type="InterPro" id="IPR035906">
    <property type="entry name" value="MetI-like_sf"/>
</dbReference>
<comment type="similarity">
    <text evidence="7">Belongs to the binding-protein-dependent transport system permease family.</text>
</comment>
<accession>A0ABQ3UX02</accession>